<keyword evidence="6" id="KW-1185">Reference proteome</keyword>
<dbReference type="GO" id="GO:0043041">
    <property type="term" value="P:amino acid activation for nonribosomal peptide biosynthetic process"/>
    <property type="evidence" value="ECO:0007669"/>
    <property type="project" value="TreeGrafter"/>
</dbReference>
<dbReference type="InterPro" id="IPR036736">
    <property type="entry name" value="ACP-like_sf"/>
</dbReference>
<dbReference type="GO" id="GO:0005737">
    <property type="term" value="C:cytoplasm"/>
    <property type="evidence" value="ECO:0007669"/>
    <property type="project" value="TreeGrafter"/>
</dbReference>
<keyword evidence="2" id="KW-0596">Phosphopantetheine</keyword>
<organism evidence="5 6">
    <name type="scientific">Actinocrispum wychmicini</name>
    <dbReference type="NCBI Taxonomy" id="1213861"/>
    <lineage>
        <taxon>Bacteria</taxon>
        <taxon>Bacillati</taxon>
        <taxon>Actinomycetota</taxon>
        <taxon>Actinomycetes</taxon>
        <taxon>Pseudonocardiales</taxon>
        <taxon>Pseudonocardiaceae</taxon>
        <taxon>Actinocrispum</taxon>
    </lineage>
</organism>
<dbReference type="PROSITE" id="PS50075">
    <property type="entry name" value="CARRIER"/>
    <property type="match status" value="1"/>
</dbReference>
<dbReference type="SUPFAM" id="SSF52777">
    <property type="entry name" value="CoA-dependent acyltransferases"/>
    <property type="match status" value="2"/>
</dbReference>
<dbReference type="Gene3D" id="3.40.50.12780">
    <property type="entry name" value="N-terminal domain of ligase-like"/>
    <property type="match status" value="1"/>
</dbReference>
<dbReference type="Gene3D" id="3.30.559.30">
    <property type="entry name" value="Nonribosomal peptide synthetase, condensation domain"/>
    <property type="match status" value="1"/>
</dbReference>
<dbReference type="SUPFAM" id="SSF47336">
    <property type="entry name" value="ACP-like"/>
    <property type="match status" value="1"/>
</dbReference>
<dbReference type="InterPro" id="IPR000873">
    <property type="entry name" value="AMP-dep_synth/lig_dom"/>
</dbReference>
<dbReference type="InterPro" id="IPR020845">
    <property type="entry name" value="AMP-binding_CS"/>
</dbReference>
<feature type="domain" description="Carrier" evidence="4">
    <location>
        <begin position="958"/>
        <end position="1033"/>
    </location>
</feature>
<dbReference type="Gene3D" id="3.30.559.10">
    <property type="entry name" value="Chloramphenicol acetyltransferase-like domain"/>
    <property type="match status" value="1"/>
</dbReference>
<dbReference type="Pfam" id="PF00668">
    <property type="entry name" value="Condensation"/>
    <property type="match status" value="1"/>
</dbReference>
<comment type="cofactor">
    <cofactor evidence="1">
        <name>pantetheine 4'-phosphate</name>
        <dbReference type="ChEBI" id="CHEBI:47942"/>
    </cofactor>
</comment>
<dbReference type="CDD" id="cd19531">
    <property type="entry name" value="LCL_NRPS-like"/>
    <property type="match status" value="1"/>
</dbReference>
<dbReference type="InterPro" id="IPR023213">
    <property type="entry name" value="CAT-like_dom_sf"/>
</dbReference>
<evidence type="ECO:0000313" key="6">
    <source>
        <dbReference type="Proteomes" id="UP000295680"/>
    </source>
</evidence>
<sequence length="1036" mass="111594">MTDSLAERERLLDALQDRLAASAGSGGIPRRPADQPALASFVQRRLWFLDRLDPGNAAYNVPVAVRLRGVLDVDALDRAIQTVVQRHEALRTTFEDVDGEPVQVIATESQVRLERADAGDDVAGWIARESFRPFDLRTGPLMRCGLVSEGPDRHVLLVVAHHTVVDGWSFGVLFHELDECYRSFTAGASPALVPLPVQYADFAVWQREQPAGDLDYWRTRLDGAPPVLELPGETSSPADGTFAGSSASLDMTLELAVRVRELAGSADATVFMVLLAAFAGLLGRLAGTDDLVLGAPIATRPHPQVESLVGCFLNTVALRTDLSGDPSFRELLTRVRESTVDAYQRQVPFEQLVEAIQPERGTTHTPVFQVMVNHTSTVPLPDRFGGMAMDSLELRDPPSKFPLTLYIREDGGRLGLDALFQAARFSRERVAGMLDQVVLLLEQVTADPDRPVTSCSLVARGTPLPDLSAALTRDPQPTVPAMIEKHVRTTPDSVAVESGDVRWTYADLWRQATAVKESLAAQRLTRGAVVAVSGGRTPALVAGMLGVLLAEGVLLTLDPGLPRLRRRAMLTESAATHVLDTDTGSIERTEAQPGETNPEAAYLFFTSGTTGVPKAVLGRHAGLAHFLRWQRDTFDVGPADRCAQLTGLSFDVVLRDVFLPLVSGATLCVPAAGGDLSQVFGWLAEQRVTITHTVPTLAEAWLAEAGQHNPRLRVTFFAGEPLTADLVRAWRSATGDGTVVNLYGPTETTLAKLAYVVPADCAPGVQPVGTPMPGAQALVVTSTGNPAGVGEVGEIVIRTPYRSLGYANAPDSWPVNPGTGDQDDRLYHTGDLGRLRPDDRIAILGRADRQVKIRGVRIETDEVAAIATRHPTVTQAAVTTAPDTQGHPMLVAYLVAPTRTAATETQLRSYIGKRLPQVMVPAAMVFVDRIPFTANGKVDWRALPPVEVASIREEEFVAPRTDIERGVAEIIGTLLRRDRVGVNDSFFTLGGQSLMAMQLVSRLTKAFGVTLPLRVIFENPTVGGIAEAVTDAGGRS</sequence>
<dbReference type="Gene3D" id="1.10.1200.10">
    <property type="entry name" value="ACP-like"/>
    <property type="match status" value="1"/>
</dbReference>
<evidence type="ECO:0000259" key="4">
    <source>
        <dbReference type="PROSITE" id="PS50075"/>
    </source>
</evidence>
<dbReference type="OrthoDB" id="2472181at2"/>
<comment type="caution">
    <text evidence="5">The sequence shown here is derived from an EMBL/GenBank/DDBJ whole genome shotgun (WGS) entry which is preliminary data.</text>
</comment>
<dbReference type="GO" id="GO:0031177">
    <property type="term" value="F:phosphopantetheine binding"/>
    <property type="evidence" value="ECO:0007669"/>
    <property type="project" value="InterPro"/>
</dbReference>
<dbReference type="Gene3D" id="3.30.300.30">
    <property type="match status" value="1"/>
</dbReference>
<dbReference type="GO" id="GO:0044550">
    <property type="term" value="P:secondary metabolite biosynthetic process"/>
    <property type="evidence" value="ECO:0007669"/>
    <property type="project" value="TreeGrafter"/>
</dbReference>
<keyword evidence="3" id="KW-0597">Phosphoprotein</keyword>
<evidence type="ECO:0000256" key="3">
    <source>
        <dbReference type="ARBA" id="ARBA00022553"/>
    </source>
</evidence>
<dbReference type="InterPro" id="IPR009081">
    <property type="entry name" value="PP-bd_ACP"/>
</dbReference>
<dbReference type="GO" id="GO:0003824">
    <property type="term" value="F:catalytic activity"/>
    <property type="evidence" value="ECO:0007669"/>
    <property type="project" value="InterPro"/>
</dbReference>
<dbReference type="SUPFAM" id="SSF56801">
    <property type="entry name" value="Acetyl-CoA synthetase-like"/>
    <property type="match status" value="1"/>
</dbReference>
<dbReference type="CDD" id="cd05930">
    <property type="entry name" value="A_NRPS"/>
    <property type="match status" value="1"/>
</dbReference>
<gene>
    <name evidence="5" type="ORF">EV192_10728</name>
</gene>
<dbReference type="InterPro" id="IPR045851">
    <property type="entry name" value="AMP-bd_C_sf"/>
</dbReference>
<dbReference type="PROSITE" id="PS00455">
    <property type="entry name" value="AMP_BINDING"/>
    <property type="match status" value="1"/>
</dbReference>
<dbReference type="SMART" id="SM00823">
    <property type="entry name" value="PKS_PP"/>
    <property type="match status" value="1"/>
</dbReference>
<dbReference type="InterPro" id="IPR020806">
    <property type="entry name" value="PKS_PP-bd"/>
</dbReference>
<dbReference type="InterPro" id="IPR025110">
    <property type="entry name" value="AMP-bd_C"/>
</dbReference>
<dbReference type="AlphaFoldDB" id="A0A4R2JB73"/>
<evidence type="ECO:0000313" key="5">
    <source>
        <dbReference type="EMBL" id="TCO55607.1"/>
    </source>
</evidence>
<proteinExistence type="predicted"/>
<evidence type="ECO:0000256" key="2">
    <source>
        <dbReference type="ARBA" id="ARBA00022450"/>
    </source>
</evidence>
<dbReference type="InterPro" id="IPR042099">
    <property type="entry name" value="ANL_N_sf"/>
</dbReference>
<dbReference type="Pfam" id="PF13193">
    <property type="entry name" value="AMP-binding_C"/>
    <property type="match status" value="1"/>
</dbReference>
<dbReference type="PANTHER" id="PTHR45527:SF1">
    <property type="entry name" value="FATTY ACID SYNTHASE"/>
    <property type="match status" value="1"/>
</dbReference>
<dbReference type="InterPro" id="IPR001242">
    <property type="entry name" value="Condensation_dom"/>
</dbReference>
<dbReference type="Proteomes" id="UP000295680">
    <property type="component" value="Unassembled WGS sequence"/>
</dbReference>
<dbReference type="EMBL" id="SLWS01000007">
    <property type="protein sequence ID" value="TCO55607.1"/>
    <property type="molecule type" value="Genomic_DNA"/>
</dbReference>
<dbReference type="FunFam" id="1.10.1200.10:FF:000005">
    <property type="entry name" value="Nonribosomal peptide synthetase 1"/>
    <property type="match status" value="1"/>
</dbReference>
<evidence type="ECO:0000256" key="1">
    <source>
        <dbReference type="ARBA" id="ARBA00001957"/>
    </source>
</evidence>
<dbReference type="RefSeq" id="WP_132121601.1">
    <property type="nucleotide sequence ID" value="NZ_SLWS01000007.1"/>
</dbReference>
<dbReference type="PANTHER" id="PTHR45527">
    <property type="entry name" value="NONRIBOSOMAL PEPTIDE SYNTHETASE"/>
    <property type="match status" value="1"/>
</dbReference>
<dbReference type="Pfam" id="PF00501">
    <property type="entry name" value="AMP-binding"/>
    <property type="match status" value="1"/>
</dbReference>
<dbReference type="FunFam" id="3.30.559.10:FF:000012">
    <property type="entry name" value="Non-ribosomal peptide synthetase"/>
    <property type="match status" value="1"/>
</dbReference>
<accession>A0A4R2JB73</accession>
<protein>
    <submittedName>
        <fullName evidence="5">Amino acid adenylation domain-containing protein</fullName>
    </submittedName>
</protein>
<dbReference type="GO" id="GO:0008610">
    <property type="term" value="P:lipid biosynthetic process"/>
    <property type="evidence" value="ECO:0007669"/>
    <property type="project" value="UniProtKB-ARBA"/>
</dbReference>
<dbReference type="Pfam" id="PF00550">
    <property type="entry name" value="PP-binding"/>
    <property type="match status" value="1"/>
</dbReference>
<name>A0A4R2JB73_9PSEU</name>
<reference evidence="5 6" key="1">
    <citation type="submission" date="2019-03" db="EMBL/GenBank/DDBJ databases">
        <title>Genomic Encyclopedia of Type Strains, Phase IV (KMG-IV): sequencing the most valuable type-strain genomes for metagenomic binning, comparative biology and taxonomic classification.</title>
        <authorList>
            <person name="Goeker M."/>
        </authorList>
    </citation>
    <scope>NUCLEOTIDE SEQUENCE [LARGE SCALE GENOMIC DNA]</scope>
    <source>
        <strain evidence="5 6">DSM 45934</strain>
    </source>
</reference>